<keyword evidence="2" id="KW-1185">Reference proteome</keyword>
<dbReference type="InterPro" id="IPR051159">
    <property type="entry name" value="Hexapeptide_acetyltransf"/>
</dbReference>
<dbReference type="Pfam" id="PF00132">
    <property type="entry name" value="Hexapep"/>
    <property type="match status" value="1"/>
</dbReference>
<dbReference type="CDD" id="cd04647">
    <property type="entry name" value="LbH_MAT_like"/>
    <property type="match status" value="1"/>
</dbReference>
<organism evidence="1 2">
    <name type="scientific">Mucilaginibacter sabulilitoris</name>
    <dbReference type="NCBI Taxonomy" id="1173583"/>
    <lineage>
        <taxon>Bacteria</taxon>
        <taxon>Pseudomonadati</taxon>
        <taxon>Bacteroidota</taxon>
        <taxon>Sphingobacteriia</taxon>
        <taxon>Sphingobacteriales</taxon>
        <taxon>Sphingobacteriaceae</taxon>
        <taxon>Mucilaginibacter</taxon>
    </lineage>
</organism>
<evidence type="ECO:0000313" key="1">
    <source>
        <dbReference type="EMBL" id="WPU91649.1"/>
    </source>
</evidence>
<dbReference type="PANTHER" id="PTHR23416:SF78">
    <property type="entry name" value="LIPOPOLYSACCHARIDE BIOSYNTHESIS O-ACETYL TRANSFERASE WBBJ-RELATED"/>
    <property type="match status" value="1"/>
</dbReference>
<evidence type="ECO:0000313" key="2">
    <source>
        <dbReference type="Proteomes" id="UP001324380"/>
    </source>
</evidence>
<dbReference type="EC" id="2.3.1.-" evidence="1"/>
<keyword evidence="1" id="KW-0012">Acyltransferase</keyword>
<keyword evidence="1" id="KW-0808">Transferase</keyword>
<dbReference type="Gene3D" id="2.160.10.10">
    <property type="entry name" value="Hexapeptide repeat proteins"/>
    <property type="match status" value="1"/>
</dbReference>
<reference evidence="1 2" key="1">
    <citation type="submission" date="2023-11" db="EMBL/GenBank/DDBJ databases">
        <title>Analysis of the Genomes of Mucilaginibacter gossypii cycad 4 and M. sabulilitoris SNA2: microbes with the potential for plant growth promotion.</title>
        <authorList>
            <person name="Hirsch A.M."/>
            <person name="Humm E."/>
            <person name="Rubbi M."/>
            <person name="Del Vecchio G."/>
            <person name="Ha S.M."/>
            <person name="Pellegrini M."/>
            <person name="Gunsalus R.P."/>
        </authorList>
    </citation>
    <scope>NUCLEOTIDE SEQUENCE [LARGE SCALE GENOMIC DNA]</scope>
    <source>
        <strain evidence="1 2">SNA2</strain>
    </source>
</reference>
<sequence length="184" mass="19494">MLITTYTRKLVHYLLILFYRTKGIAIMSRCKIHYQALLTRGVSNGQKGKVMVGKGGELSKGVVLNAYGGSIIIQENTFLGEYVVIYGHGGVQIGKNTLIAMHCCIVSSNHAIPAKATLIRSRGDVLLPVNIGNDVWMGAGAKVLGGVTIGDGCIIGAGAVVTRSLPPYAIAVGVPAQIINFRND</sequence>
<dbReference type="Pfam" id="PF14602">
    <property type="entry name" value="Hexapep_2"/>
    <property type="match status" value="1"/>
</dbReference>
<dbReference type="EMBL" id="CP139558">
    <property type="protein sequence ID" value="WPU91649.1"/>
    <property type="molecule type" value="Genomic_DNA"/>
</dbReference>
<accession>A0ABZ0TEN6</accession>
<dbReference type="RefSeq" id="WP_321560815.1">
    <property type="nucleotide sequence ID" value="NZ_CP139558.1"/>
</dbReference>
<proteinExistence type="predicted"/>
<dbReference type="PANTHER" id="PTHR23416">
    <property type="entry name" value="SIALIC ACID SYNTHASE-RELATED"/>
    <property type="match status" value="1"/>
</dbReference>
<gene>
    <name evidence="1" type="ORF">SNE25_20230</name>
</gene>
<dbReference type="GO" id="GO:0016746">
    <property type="term" value="F:acyltransferase activity"/>
    <property type="evidence" value="ECO:0007669"/>
    <property type="project" value="UniProtKB-KW"/>
</dbReference>
<dbReference type="InterPro" id="IPR011004">
    <property type="entry name" value="Trimer_LpxA-like_sf"/>
</dbReference>
<dbReference type="Proteomes" id="UP001324380">
    <property type="component" value="Chromosome"/>
</dbReference>
<dbReference type="InterPro" id="IPR001451">
    <property type="entry name" value="Hexapep"/>
</dbReference>
<name>A0ABZ0TEN6_9SPHI</name>
<dbReference type="SUPFAM" id="SSF51161">
    <property type="entry name" value="Trimeric LpxA-like enzymes"/>
    <property type="match status" value="1"/>
</dbReference>
<protein>
    <submittedName>
        <fullName evidence="1">Acyltransferase</fullName>
        <ecNumber evidence="1">2.3.1.-</ecNumber>
    </submittedName>
</protein>